<dbReference type="InParanoid" id="D4H0Q0"/>
<organism evidence="2 3">
    <name type="scientific">Denitrovibrio acetiphilus (strain DSM 12809 / NBRC 114555 / N2460)</name>
    <dbReference type="NCBI Taxonomy" id="522772"/>
    <lineage>
        <taxon>Bacteria</taxon>
        <taxon>Pseudomonadati</taxon>
        <taxon>Deferribacterota</taxon>
        <taxon>Deferribacteres</taxon>
        <taxon>Deferribacterales</taxon>
        <taxon>Geovibrionaceae</taxon>
        <taxon>Denitrovibrio</taxon>
    </lineage>
</organism>
<keyword evidence="3" id="KW-1185">Reference proteome</keyword>
<dbReference type="EMBL" id="CP001968">
    <property type="protein sequence ID" value="ADD68563.1"/>
    <property type="molecule type" value="Genomic_DNA"/>
</dbReference>
<protein>
    <recommendedName>
        <fullName evidence="1">Cysteine-rich domain-containing protein</fullName>
    </recommendedName>
</protein>
<dbReference type="eggNOG" id="COG0247">
    <property type="taxonomic scope" value="Bacteria"/>
</dbReference>
<accession>D4H0Q0</accession>
<dbReference type="InterPro" id="IPR004017">
    <property type="entry name" value="Cys_rich_dom"/>
</dbReference>
<evidence type="ECO:0000313" key="2">
    <source>
        <dbReference type="EMBL" id="ADD68563.1"/>
    </source>
</evidence>
<dbReference type="STRING" id="522772.Dacet_1799"/>
<evidence type="ECO:0000259" key="1">
    <source>
        <dbReference type="Pfam" id="PF02754"/>
    </source>
</evidence>
<dbReference type="AlphaFoldDB" id="D4H0Q0"/>
<dbReference type="PaxDb" id="522772-Dacet_1799"/>
<name>D4H0Q0_DENA2</name>
<proteinExistence type="predicted"/>
<feature type="domain" description="Cysteine-rich" evidence="1">
    <location>
        <begin position="97"/>
        <end position="174"/>
    </location>
</feature>
<dbReference type="RefSeq" id="WP_013011073.1">
    <property type="nucleotide sequence ID" value="NC_013943.1"/>
</dbReference>
<dbReference type="Proteomes" id="UP000002012">
    <property type="component" value="Chromosome"/>
</dbReference>
<evidence type="ECO:0000313" key="3">
    <source>
        <dbReference type="Proteomes" id="UP000002012"/>
    </source>
</evidence>
<gene>
    <name evidence="2" type="ordered locus">Dacet_1799</name>
</gene>
<sequence length="220" mass="25008">MEKLFSPGCALMLYKPELADQICNVLIKMQTCSNMYTNCCHHKPITDKPLFIINTCPGCDRRHSSLYKNVKTISLWEILAKSDTFTFPDYKGAVMSIHDACPTKNKPEVHNAIRKIISRMNISLKEPEKTKTSSVCCGDTYYKLKSDEEVTTAMIKRAEEMPAEDVIVYCVSCVKSMHIGGKKPRYLPDLLFGQKTLIGNETTKKWHDRIENHIRTVGAL</sequence>
<dbReference type="GO" id="GO:0016491">
    <property type="term" value="F:oxidoreductase activity"/>
    <property type="evidence" value="ECO:0007669"/>
    <property type="project" value="UniProtKB-ARBA"/>
</dbReference>
<dbReference type="KEGG" id="dap:Dacet_1799"/>
<dbReference type="Pfam" id="PF02754">
    <property type="entry name" value="CCG"/>
    <property type="match status" value="1"/>
</dbReference>
<dbReference type="OrthoDB" id="5241828at2"/>
<reference evidence="2 3" key="1">
    <citation type="journal article" date="2010" name="Stand. Genomic Sci.">
        <title>Complete genome sequence of Denitrovibrio acetiphilus type strain (N2460).</title>
        <authorList>
            <person name="Kiss H."/>
            <person name="Lang E."/>
            <person name="Lapidus A."/>
            <person name="Copeland A."/>
            <person name="Nolan M."/>
            <person name="Glavina Del Rio T."/>
            <person name="Chen F."/>
            <person name="Lucas S."/>
            <person name="Tice H."/>
            <person name="Cheng J.F."/>
            <person name="Han C."/>
            <person name="Goodwin L."/>
            <person name="Pitluck S."/>
            <person name="Liolios K."/>
            <person name="Pati A."/>
            <person name="Ivanova N."/>
            <person name="Mavromatis K."/>
            <person name="Chen A."/>
            <person name="Palaniappan K."/>
            <person name="Land M."/>
            <person name="Hauser L."/>
            <person name="Chang Y.J."/>
            <person name="Jeffries C.D."/>
            <person name="Detter J.C."/>
            <person name="Brettin T."/>
            <person name="Spring S."/>
            <person name="Rohde M."/>
            <person name="Goker M."/>
            <person name="Woyke T."/>
            <person name="Bristow J."/>
            <person name="Eisen J.A."/>
            <person name="Markowitz V."/>
            <person name="Hugenholtz P."/>
            <person name="Kyrpides N.C."/>
            <person name="Klenk H.P."/>
        </authorList>
    </citation>
    <scope>NUCLEOTIDE SEQUENCE [LARGE SCALE GENOMIC DNA]</scope>
    <source>
        <strain evidence="3">DSM 12809 / NBRC 114555 / N2460</strain>
    </source>
</reference>
<dbReference type="HOGENOM" id="CLU_1270450_0_0_0"/>